<evidence type="ECO:0000256" key="3">
    <source>
        <dbReference type="ARBA" id="ARBA00022840"/>
    </source>
</evidence>
<dbReference type="GO" id="GO:0005524">
    <property type="term" value="F:ATP binding"/>
    <property type="evidence" value="ECO:0007669"/>
    <property type="project" value="UniProtKB-KW"/>
</dbReference>
<dbReference type="InterPro" id="IPR050238">
    <property type="entry name" value="DNA_Rep/Repair_Clamp_Loader"/>
</dbReference>
<reference evidence="4" key="1">
    <citation type="journal article" date="2020" name="Nature">
        <title>Giant virus diversity and host interactions through global metagenomics.</title>
        <authorList>
            <person name="Schulz F."/>
            <person name="Roux S."/>
            <person name="Paez-Espino D."/>
            <person name="Jungbluth S."/>
            <person name="Walsh D.A."/>
            <person name="Denef V.J."/>
            <person name="McMahon K.D."/>
            <person name="Konstantinidis K.T."/>
            <person name="Eloe-Fadrosh E.A."/>
            <person name="Kyrpides N.C."/>
            <person name="Woyke T."/>
        </authorList>
    </citation>
    <scope>NUCLEOTIDE SEQUENCE</scope>
    <source>
        <strain evidence="4">GVMAG-M-3300024261-37</strain>
    </source>
</reference>
<sequence length="271" mass="32109">MEKLVIHNDITKKLNYFIETQKIPHIIFYGPSGSGKHELLNYFIEKIYKNNKTFIKEHVMYVNCAHGKGIRFIRDELKFFAKTNINNHKGSIFKSIILFNAGNLTTDAQSALRRCIEQFSHTTRFFIIIEDIDSLLKPILSRFCNIYIPQPLINNKKVCLHNYNQIDISEVKPMLERSKWLKKIMNSRNNYNSISKCKVLSLKIYERGFSALDIINYIENVKNLDREIKYNILIFIDKMRKEFRNEKLLILNILNILFLRKKIDLENIISI</sequence>
<dbReference type="GO" id="GO:0006281">
    <property type="term" value="P:DNA repair"/>
    <property type="evidence" value="ECO:0007669"/>
    <property type="project" value="TreeGrafter"/>
</dbReference>
<dbReference type="EMBL" id="MN740238">
    <property type="protein sequence ID" value="QHT95254.1"/>
    <property type="molecule type" value="Genomic_DNA"/>
</dbReference>
<accession>A0A6C0IPV5</accession>
<evidence type="ECO:0000256" key="2">
    <source>
        <dbReference type="ARBA" id="ARBA00022741"/>
    </source>
</evidence>
<organism evidence="4">
    <name type="scientific">viral metagenome</name>
    <dbReference type="NCBI Taxonomy" id="1070528"/>
    <lineage>
        <taxon>unclassified sequences</taxon>
        <taxon>metagenomes</taxon>
        <taxon>organismal metagenomes</taxon>
    </lineage>
</organism>
<keyword evidence="2" id="KW-0547">Nucleotide-binding</keyword>
<evidence type="ECO:0008006" key="5">
    <source>
        <dbReference type="Google" id="ProtNLM"/>
    </source>
</evidence>
<name>A0A6C0IPV5_9ZZZZ</name>
<dbReference type="GO" id="GO:0003689">
    <property type="term" value="F:DNA clamp loader activity"/>
    <property type="evidence" value="ECO:0007669"/>
    <property type="project" value="TreeGrafter"/>
</dbReference>
<dbReference type="GO" id="GO:0006261">
    <property type="term" value="P:DNA-templated DNA replication"/>
    <property type="evidence" value="ECO:0007669"/>
    <property type="project" value="TreeGrafter"/>
</dbReference>
<evidence type="ECO:0000313" key="4">
    <source>
        <dbReference type="EMBL" id="QHT95254.1"/>
    </source>
</evidence>
<dbReference type="SUPFAM" id="SSF52540">
    <property type="entry name" value="P-loop containing nucleoside triphosphate hydrolases"/>
    <property type="match status" value="1"/>
</dbReference>
<dbReference type="GO" id="GO:0005663">
    <property type="term" value="C:DNA replication factor C complex"/>
    <property type="evidence" value="ECO:0007669"/>
    <property type="project" value="TreeGrafter"/>
</dbReference>
<dbReference type="PANTHER" id="PTHR11669">
    <property type="entry name" value="REPLICATION FACTOR C / DNA POLYMERASE III GAMMA-TAU SUBUNIT"/>
    <property type="match status" value="1"/>
</dbReference>
<evidence type="ECO:0000256" key="1">
    <source>
        <dbReference type="ARBA" id="ARBA00022705"/>
    </source>
</evidence>
<keyword evidence="3" id="KW-0067">ATP-binding</keyword>
<dbReference type="PANTHER" id="PTHR11669:SF20">
    <property type="entry name" value="REPLICATION FACTOR C SUBUNIT 4"/>
    <property type="match status" value="1"/>
</dbReference>
<proteinExistence type="predicted"/>
<dbReference type="InterPro" id="IPR027417">
    <property type="entry name" value="P-loop_NTPase"/>
</dbReference>
<dbReference type="AlphaFoldDB" id="A0A6C0IPV5"/>
<keyword evidence="1" id="KW-0235">DNA replication</keyword>
<protein>
    <recommendedName>
        <fullName evidence="5">AAA+ ATPase domain-containing protein</fullName>
    </recommendedName>
</protein>
<dbReference type="Gene3D" id="3.40.50.300">
    <property type="entry name" value="P-loop containing nucleotide triphosphate hydrolases"/>
    <property type="match status" value="1"/>
</dbReference>